<evidence type="ECO:0000313" key="1">
    <source>
        <dbReference type="EMBL" id="GFY13910.1"/>
    </source>
</evidence>
<keyword evidence="2" id="KW-1185">Reference proteome</keyword>
<reference evidence="1" key="1">
    <citation type="submission" date="2020-08" db="EMBL/GenBank/DDBJ databases">
        <title>Multicomponent nature underlies the extraordinary mechanical properties of spider dragline silk.</title>
        <authorList>
            <person name="Kono N."/>
            <person name="Nakamura H."/>
            <person name="Mori M."/>
            <person name="Yoshida Y."/>
            <person name="Ohtoshi R."/>
            <person name="Malay A.D."/>
            <person name="Moran D.A.P."/>
            <person name="Tomita M."/>
            <person name="Numata K."/>
            <person name="Arakawa K."/>
        </authorList>
    </citation>
    <scope>NUCLEOTIDE SEQUENCE</scope>
</reference>
<sequence>MQPFVAIRGGRKDGCGRVDSRATFPRFAETGIPTTPMRFTGQRFPTPTSRLVPAFIHFLSRACHSPAIYTHRDGFHFSIVGV</sequence>
<dbReference type="Proteomes" id="UP000887159">
    <property type="component" value="Unassembled WGS sequence"/>
</dbReference>
<gene>
    <name evidence="1" type="ORF">TNCV_1295711</name>
</gene>
<dbReference type="EMBL" id="BMAU01021325">
    <property type="protein sequence ID" value="GFY13910.1"/>
    <property type="molecule type" value="Genomic_DNA"/>
</dbReference>
<comment type="caution">
    <text evidence="1">The sequence shown here is derived from an EMBL/GenBank/DDBJ whole genome shotgun (WGS) entry which is preliminary data.</text>
</comment>
<evidence type="ECO:0000313" key="2">
    <source>
        <dbReference type="Proteomes" id="UP000887159"/>
    </source>
</evidence>
<organism evidence="1 2">
    <name type="scientific">Trichonephila clavipes</name>
    <name type="common">Golden silk orbweaver</name>
    <name type="synonym">Nephila clavipes</name>
    <dbReference type="NCBI Taxonomy" id="2585209"/>
    <lineage>
        <taxon>Eukaryota</taxon>
        <taxon>Metazoa</taxon>
        <taxon>Ecdysozoa</taxon>
        <taxon>Arthropoda</taxon>
        <taxon>Chelicerata</taxon>
        <taxon>Arachnida</taxon>
        <taxon>Araneae</taxon>
        <taxon>Araneomorphae</taxon>
        <taxon>Entelegynae</taxon>
        <taxon>Araneoidea</taxon>
        <taxon>Nephilidae</taxon>
        <taxon>Trichonephila</taxon>
    </lineage>
</organism>
<name>A0A8X6VNY8_TRICX</name>
<protein>
    <submittedName>
        <fullName evidence="1">Uncharacterized protein</fullName>
    </submittedName>
</protein>
<proteinExistence type="predicted"/>
<accession>A0A8X6VNY8</accession>
<dbReference type="AlphaFoldDB" id="A0A8X6VNY8"/>